<sequence>MVHPNAPPSSGASLAALLRQFNLPASCRSVQELRSAYVRLAQQLHPDKNGGRGSREFGELHERYLTCLRLIQHENSRAPSHRGPAASPHCSSHFSSHRRGTSGRFDSGRGGAFRPADFSAFSGLSGNAWTYAEWTAKMRERLGHRHTPGFAAYARPHKETPDFAAYARPHKETRGGDGGVHQPRTLSREAGGVAALLGVGFFGVFVLWRESGEAKREMANANVQLFVRRHEEQVRRLKETEKEKSIFPRVEGEKPCEGEAKERREVAFGSAGEEKGTRRDREEARDLGLTVFLDGEKRTDQEVTRNRRALGEMLRVEEANKETDREHVDLTPCVSTLASSSPSPSESRESLVFSPSFSSCDSENLRPDCSDVLASDSVPPDGSSSRSSLSAPYSLCRWPAFPVASLSAETGAASEERRDSVGGCEEATPSSSSPEAYRAQDLLTKQYRRGTVKKRLRRRSLHETEKTTRARVDEKNDGSAPKQVRQRQGTGFAPYAVPPVDVTRGHRGPHRESRYIHGYGGATGAGFDDYLAECELQRESAKRKESQKTDENGSANNAQASSTVAACESVGEAMEFCEFKQGGCLGHDSTSFKEEKTPRDKTSSGKSEQATARAAADAIGAEFTRNIRTTMNVPNAHLRPHWQVQN</sequence>
<feature type="compositionally biased region" description="Basic and acidic residues" evidence="1">
    <location>
        <begin position="541"/>
        <end position="551"/>
    </location>
</feature>
<feature type="compositionally biased region" description="Basic and acidic residues" evidence="1">
    <location>
        <begin position="316"/>
        <end position="329"/>
    </location>
</feature>
<reference evidence="2 3" key="1">
    <citation type="submission" date="2014-07" db="EMBL/GenBank/DDBJ databases">
        <authorList>
            <person name="Sibley D."/>
            <person name="Venepally P."/>
            <person name="Karamycheva S."/>
            <person name="Hadjithomas M."/>
            <person name="Khan A."/>
            <person name="Brunk B."/>
            <person name="Roos D."/>
            <person name="Caler E."/>
            <person name="Lorenzi H."/>
        </authorList>
    </citation>
    <scope>NUCLEOTIDE SEQUENCE [LARGE SCALE GENOMIC DNA]</scope>
    <source>
        <strain evidence="2 3">FOU</strain>
    </source>
</reference>
<dbReference type="AlphaFoldDB" id="A0A086KGJ3"/>
<dbReference type="EMBL" id="AEYH02002067">
    <property type="protein sequence ID" value="KFG43511.1"/>
    <property type="molecule type" value="Genomic_DNA"/>
</dbReference>
<evidence type="ECO:0000313" key="2">
    <source>
        <dbReference type="EMBL" id="KFG43511.1"/>
    </source>
</evidence>
<feature type="region of interest" description="Disordered" evidence="1">
    <location>
        <begin position="410"/>
        <end position="517"/>
    </location>
</feature>
<feature type="region of interest" description="Disordered" evidence="1">
    <location>
        <begin position="588"/>
        <end position="616"/>
    </location>
</feature>
<comment type="caution">
    <text evidence="2">The sequence shown here is derived from an EMBL/GenBank/DDBJ whole genome shotgun (WGS) entry which is preliminary data.</text>
</comment>
<dbReference type="VEuPathDB" id="ToxoDB:TGFOU_320060"/>
<protein>
    <submittedName>
        <fullName evidence="2">DnaJ domain-containing protein</fullName>
    </submittedName>
</protein>
<proteinExistence type="predicted"/>
<feature type="compositionally biased region" description="Basic residues" evidence="1">
    <location>
        <begin position="446"/>
        <end position="460"/>
    </location>
</feature>
<feature type="region of interest" description="Disordered" evidence="1">
    <location>
        <begin position="541"/>
        <end position="561"/>
    </location>
</feature>
<feature type="compositionally biased region" description="Basic and acidic residues" evidence="1">
    <location>
        <begin position="590"/>
        <end position="603"/>
    </location>
</feature>
<feature type="compositionally biased region" description="Polar residues" evidence="1">
    <location>
        <begin position="552"/>
        <end position="561"/>
    </location>
</feature>
<accession>A0A086KGJ3</accession>
<feature type="region of interest" description="Disordered" evidence="1">
    <location>
        <begin position="76"/>
        <end position="108"/>
    </location>
</feature>
<organism evidence="2 3">
    <name type="scientific">Toxoplasma gondii FOU</name>
    <dbReference type="NCBI Taxonomy" id="943167"/>
    <lineage>
        <taxon>Eukaryota</taxon>
        <taxon>Sar</taxon>
        <taxon>Alveolata</taxon>
        <taxon>Apicomplexa</taxon>
        <taxon>Conoidasida</taxon>
        <taxon>Coccidia</taxon>
        <taxon>Eucoccidiorida</taxon>
        <taxon>Eimeriorina</taxon>
        <taxon>Sarcocystidae</taxon>
        <taxon>Toxoplasma</taxon>
    </lineage>
</organism>
<gene>
    <name evidence="2" type="ORF">TGFOU_320060</name>
</gene>
<name>A0A086KGJ3_TOXGO</name>
<feature type="compositionally biased region" description="Basic and acidic residues" evidence="1">
    <location>
        <begin position="461"/>
        <end position="477"/>
    </location>
</feature>
<dbReference type="SUPFAM" id="SSF46565">
    <property type="entry name" value="Chaperone J-domain"/>
    <property type="match status" value="1"/>
</dbReference>
<evidence type="ECO:0000313" key="3">
    <source>
        <dbReference type="Proteomes" id="UP000028838"/>
    </source>
</evidence>
<dbReference type="InterPro" id="IPR036869">
    <property type="entry name" value="J_dom_sf"/>
</dbReference>
<dbReference type="InterPro" id="IPR001623">
    <property type="entry name" value="DnaJ_domain"/>
</dbReference>
<dbReference type="OrthoDB" id="10250354at2759"/>
<dbReference type="CDD" id="cd06257">
    <property type="entry name" value="DnaJ"/>
    <property type="match status" value="1"/>
</dbReference>
<feature type="region of interest" description="Disordered" evidence="1">
    <location>
        <begin position="316"/>
        <end position="360"/>
    </location>
</feature>
<dbReference type="Gene3D" id="1.10.287.110">
    <property type="entry name" value="DnaJ domain"/>
    <property type="match status" value="1"/>
</dbReference>
<feature type="region of interest" description="Disordered" evidence="1">
    <location>
        <begin position="249"/>
        <end position="283"/>
    </location>
</feature>
<evidence type="ECO:0000256" key="1">
    <source>
        <dbReference type="SAM" id="MobiDB-lite"/>
    </source>
</evidence>
<dbReference type="Proteomes" id="UP000028838">
    <property type="component" value="Unassembled WGS sequence"/>
</dbReference>